<dbReference type="Ensembl" id="ENSEAST00005009475.2">
    <property type="protein sequence ID" value="ENSEASP00005008695.2"/>
    <property type="gene ID" value="ENSEASG00005006241.2"/>
</dbReference>
<sequence length="352" mass="38345">LPLCTPPGHQFLFPPSRWVQSLRDGREHSRSDPRRVPAAPAPASRLPEWGAPWRGCCCCCLLLQDPGSQGLSCNVSSGGVDWTKAFTDTCLNFSGQGLSLPQNQFLQASSVAILDLSGNSLRELPLPFFTLLEKLKVLDVTRNPLERVDRALAERCDIDLKADCLCVLASWDEVRRDNCSQQPPLQCLHTDTGTWHNVSAFLEAGCPPGLARTTMGVLAASAGLFLGLAVAGSVLAWRLRRHRASSSQGLSKTWAAQDGPWPGSGRQPRYSSRGLSPEPSGAALRRPSTPDYENMFVGQPPAGHQWADHGAQPSEDGDFYMNYKGPDHASQPIYGNLQSLDWAPEEYVMAGR</sequence>
<keyword evidence="4" id="KW-1185">Reference proteome</keyword>
<dbReference type="Proteomes" id="UP000694387">
    <property type="component" value="Chromosome 1"/>
</dbReference>
<dbReference type="GO" id="GO:0005829">
    <property type="term" value="C:cytosol"/>
    <property type="evidence" value="ECO:0007669"/>
    <property type="project" value="Ensembl"/>
</dbReference>
<evidence type="ECO:0000256" key="1">
    <source>
        <dbReference type="SAM" id="MobiDB-lite"/>
    </source>
</evidence>
<reference evidence="3" key="3">
    <citation type="submission" date="2025-09" db="UniProtKB">
        <authorList>
            <consortium name="Ensembl"/>
        </authorList>
    </citation>
    <scope>IDENTIFICATION</scope>
</reference>
<dbReference type="AlphaFoldDB" id="A0A8C4LBR6"/>
<feature type="transmembrane region" description="Helical" evidence="2">
    <location>
        <begin position="215"/>
        <end position="237"/>
    </location>
</feature>
<feature type="region of interest" description="Disordered" evidence="1">
    <location>
        <begin position="248"/>
        <end position="289"/>
    </location>
</feature>
<dbReference type="Gene3D" id="3.80.10.10">
    <property type="entry name" value="Ribonuclease Inhibitor"/>
    <property type="match status" value="1"/>
</dbReference>
<dbReference type="SUPFAM" id="SSF52058">
    <property type="entry name" value="L domain-like"/>
    <property type="match status" value="1"/>
</dbReference>
<protein>
    <submittedName>
        <fullName evidence="3">Leucine rich repeat containing 25</fullName>
    </submittedName>
</protein>
<keyword evidence="2" id="KW-0472">Membrane</keyword>
<dbReference type="PANTHER" id="PTHR20878">
    <property type="entry name" value="LEUCINE-RICH REPEAT CONTAINING PROTEIN 25"/>
    <property type="match status" value="1"/>
</dbReference>
<evidence type="ECO:0000256" key="2">
    <source>
        <dbReference type="SAM" id="Phobius"/>
    </source>
</evidence>
<dbReference type="GO" id="GO:0005783">
    <property type="term" value="C:endoplasmic reticulum"/>
    <property type="evidence" value="ECO:0007669"/>
    <property type="project" value="Ensembl"/>
</dbReference>
<name>A0A8C4LBR6_EQUAS</name>
<dbReference type="InterPro" id="IPR039243">
    <property type="entry name" value="LRRC25"/>
</dbReference>
<dbReference type="PANTHER" id="PTHR20878:SF0">
    <property type="entry name" value="LEUCINE-RICH REPEAT-CONTAINING PROTEIN 25"/>
    <property type="match status" value="1"/>
</dbReference>
<dbReference type="GeneTree" id="ENSGT00390000004001"/>
<feature type="compositionally biased region" description="Basic and acidic residues" evidence="1">
    <location>
        <begin position="23"/>
        <end position="35"/>
    </location>
</feature>
<proteinExistence type="predicted"/>
<evidence type="ECO:0000313" key="3">
    <source>
        <dbReference type="Ensembl" id="ENSEASP00005008695.2"/>
    </source>
</evidence>
<dbReference type="InterPro" id="IPR032675">
    <property type="entry name" value="LRR_dom_sf"/>
</dbReference>
<feature type="region of interest" description="Disordered" evidence="1">
    <location>
        <begin position="23"/>
        <end position="44"/>
    </location>
</feature>
<reference evidence="3 4" key="1">
    <citation type="journal article" date="2020" name="Nat. Commun.">
        <title>Donkey genomes provide new insights into domestication and selection for coat color.</title>
        <authorList>
            <person name="Wang"/>
            <person name="C."/>
            <person name="Li"/>
            <person name="H."/>
            <person name="Guo"/>
            <person name="Y."/>
            <person name="Huang"/>
            <person name="J."/>
            <person name="Sun"/>
            <person name="Y."/>
            <person name="Min"/>
            <person name="J."/>
            <person name="Wang"/>
            <person name="J."/>
            <person name="Fang"/>
            <person name="X."/>
            <person name="Zhao"/>
            <person name="Z."/>
            <person name="Wang"/>
            <person name="S."/>
            <person name="Zhang"/>
            <person name="Y."/>
            <person name="Liu"/>
            <person name="Q."/>
            <person name="Jiang"/>
            <person name="Q."/>
            <person name="Wang"/>
            <person name="X."/>
            <person name="Guo"/>
            <person name="Y."/>
            <person name="Yang"/>
            <person name="C."/>
            <person name="Wang"/>
            <person name="Y."/>
            <person name="Tian"/>
            <person name="F."/>
            <person name="Zhuang"/>
            <person name="G."/>
            <person name="Fan"/>
            <person name="Y."/>
            <person name="Gao"/>
            <person name="Q."/>
            <person name="Li"/>
            <person name="Y."/>
            <person name="Ju"/>
            <person name="Z."/>
            <person name="Li"/>
            <person name="J."/>
            <person name="Li"/>
            <person name="R."/>
            <person name="Hou"/>
            <person name="M."/>
            <person name="Yang"/>
            <person name="G."/>
            <person name="Liu"/>
            <person name="G."/>
            <person name="Liu"/>
            <person name="W."/>
            <person name="Guo"/>
            <person name="J."/>
            <person name="Pan"/>
            <person name="S."/>
            <person name="Fan"/>
            <person name="G."/>
            <person name="Zhang"/>
            <person name="W."/>
            <person name="Zhang"/>
            <person name="R."/>
            <person name="Yu"/>
            <person name="J."/>
            <person name="Zhang"/>
            <person name="X."/>
            <person name="Yin"/>
            <person name="Q."/>
            <person name="Ji"/>
            <person name="C."/>
            <person name="Jin"/>
            <person name="Y."/>
            <person name="Yue"/>
            <person name="G."/>
            <person name="Liu"/>
            <person name="M."/>
            <person name="Xu"/>
            <person name="J."/>
            <person name="Liu"/>
            <person name="S."/>
            <person name="Jordana"/>
            <person name="J."/>
            <person name="Noce"/>
            <person name="A."/>
            <person name="Amills"/>
            <person name="M."/>
            <person name="Wu"/>
            <person name="D.D."/>
            <person name="Li"/>
            <person name="S."/>
            <person name="Zhou"/>
            <person name="X. and Zhong"/>
            <person name="J."/>
        </authorList>
    </citation>
    <scope>NUCLEOTIDE SEQUENCE [LARGE SCALE GENOMIC DNA]</scope>
</reference>
<evidence type="ECO:0000313" key="4">
    <source>
        <dbReference type="Proteomes" id="UP000694387"/>
    </source>
</evidence>
<gene>
    <name evidence="3" type="primary">LRRC25</name>
</gene>
<reference evidence="3" key="2">
    <citation type="submission" date="2025-08" db="UniProtKB">
        <authorList>
            <consortium name="Ensembl"/>
        </authorList>
    </citation>
    <scope>IDENTIFICATION</scope>
</reference>
<organism evidence="3 4">
    <name type="scientific">Equus asinus</name>
    <name type="common">Donkey</name>
    <name type="synonym">Equus africanus asinus</name>
    <dbReference type="NCBI Taxonomy" id="9793"/>
    <lineage>
        <taxon>Eukaryota</taxon>
        <taxon>Metazoa</taxon>
        <taxon>Chordata</taxon>
        <taxon>Craniata</taxon>
        <taxon>Vertebrata</taxon>
        <taxon>Euteleostomi</taxon>
        <taxon>Mammalia</taxon>
        <taxon>Eutheria</taxon>
        <taxon>Laurasiatheria</taxon>
        <taxon>Perissodactyla</taxon>
        <taxon>Equidae</taxon>
        <taxon>Equus</taxon>
    </lineage>
</organism>
<keyword evidence="2" id="KW-1133">Transmembrane helix</keyword>
<dbReference type="GO" id="GO:0015630">
    <property type="term" value="C:microtubule cytoskeleton"/>
    <property type="evidence" value="ECO:0007669"/>
    <property type="project" value="Ensembl"/>
</dbReference>
<accession>A0A8C4LBR6</accession>
<keyword evidence="2" id="KW-0812">Transmembrane</keyword>